<keyword evidence="4" id="KW-1185">Reference proteome</keyword>
<gene>
    <name evidence="3" type="ORF">Tco_1121685</name>
</gene>
<organism evidence="3 4">
    <name type="scientific">Tanacetum coccineum</name>
    <dbReference type="NCBI Taxonomy" id="301880"/>
    <lineage>
        <taxon>Eukaryota</taxon>
        <taxon>Viridiplantae</taxon>
        <taxon>Streptophyta</taxon>
        <taxon>Embryophyta</taxon>
        <taxon>Tracheophyta</taxon>
        <taxon>Spermatophyta</taxon>
        <taxon>Magnoliopsida</taxon>
        <taxon>eudicotyledons</taxon>
        <taxon>Gunneridae</taxon>
        <taxon>Pentapetalae</taxon>
        <taxon>asterids</taxon>
        <taxon>campanulids</taxon>
        <taxon>Asterales</taxon>
        <taxon>Asteraceae</taxon>
        <taxon>Asteroideae</taxon>
        <taxon>Anthemideae</taxon>
        <taxon>Anthemidinae</taxon>
        <taxon>Tanacetum</taxon>
    </lineage>
</organism>
<feature type="compositionally biased region" description="Basic and acidic residues" evidence="1">
    <location>
        <begin position="534"/>
        <end position="550"/>
    </location>
</feature>
<feature type="compositionally biased region" description="Basic and acidic residues" evidence="1">
    <location>
        <begin position="429"/>
        <end position="440"/>
    </location>
</feature>
<protein>
    <recommendedName>
        <fullName evidence="2">Retrovirus-related Pol polyprotein from transposon TNT 1-94-like beta-barrel domain-containing protein</fullName>
    </recommendedName>
</protein>
<reference evidence="3" key="1">
    <citation type="journal article" date="2022" name="Int. J. Mol. Sci.">
        <title>Draft Genome of Tanacetum Coccineum: Genomic Comparison of Closely Related Tanacetum-Family Plants.</title>
        <authorList>
            <person name="Yamashiro T."/>
            <person name="Shiraishi A."/>
            <person name="Nakayama K."/>
            <person name="Satake H."/>
        </authorList>
    </citation>
    <scope>NUCLEOTIDE SEQUENCE</scope>
</reference>
<dbReference type="Proteomes" id="UP001151760">
    <property type="component" value="Unassembled WGS sequence"/>
</dbReference>
<accession>A0ABQ5IZX7</accession>
<feature type="domain" description="Retrovirus-related Pol polyprotein from transposon TNT 1-94-like beta-barrel" evidence="2">
    <location>
        <begin position="239"/>
        <end position="317"/>
    </location>
</feature>
<feature type="region of interest" description="Disordered" evidence="1">
    <location>
        <begin position="429"/>
        <end position="450"/>
    </location>
</feature>
<dbReference type="EMBL" id="BQNB010021330">
    <property type="protein sequence ID" value="GJU05255.1"/>
    <property type="molecule type" value="Genomic_DNA"/>
</dbReference>
<comment type="caution">
    <text evidence="3">The sequence shown here is derived from an EMBL/GenBank/DDBJ whole genome shotgun (WGS) entry which is preliminary data.</text>
</comment>
<evidence type="ECO:0000313" key="3">
    <source>
        <dbReference type="EMBL" id="GJU05255.1"/>
    </source>
</evidence>
<evidence type="ECO:0000313" key="4">
    <source>
        <dbReference type="Proteomes" id="UP001151760"/>
    </source>
</evidence>
<name>A0ABQ5IZX7_9ASTR</name>
<sequence length="661" mass="74875">MTIPFFCYGERESTTDLRPLVLLTVLRAKVVQELFELQAILAYIDSLLENIKQFLNGFVNPPNEIDMDALEPDDESVDTPLVSPFIDSDDDSDDGEVLNELEEYGNVGKLCHKKFSVGHAVWHDRVVWHEPEQFSSELNKISLELYTVQRSVQRCVHVSYTLTKWYQEPGYDKQRQKTKTFREYKNYLLSAEDTDTGADGTTKGRNQNRKTARDKVVNIGGDSDDALVCCVKNTVEDHIMNSGASSHATYCKKELDRFRLSSGKVRLADDKILDIAGVGDVFLKTSFGTSWTLKDVRYIPGLNKRLILVGQLDEEGYHVGFKDQQWIGISMLAFKGNVPDVRKVDIYFCKPGGLGKQKNLSFIMSVESSEDQESLGALEDASKQGMSIEDIEANVDVSLVDETQERQNDDLMFDSRVLEDDVMHVEAKVDGKDEQSKKPNDSTAGVAVTSATMMEVDRLLAERLQSKEREKLTDEEKAKLFMELIWRKEESILPLSEHKKRETGPPTKAQKESNVIILSTWKEDAWIRKKRRGKEQTERSSKKQKVKEEKESEEVDEVDEVELKKLLVIKKDEDIAIDAIPLATKLPVIVDYKLHKEGIRTWKAPLEDSEGDTHSQPITSPYAQQEGNIFNLVIKESVLSTADEAYGKAVKRKMKGLNASS</sequence>
<proteinExistence type="predicted"/>
<evidence type="ECO:0000259" key="2">
    <source>
        <dbReference type="Pfam" id="PF22936"/>
    </source>
</evidence>
<evidence type="ECO:0000256" key="1">
    <source>
        <dbReference type="SAM" id="MobiDB-lite"/>
    </source>
</evidence>
<feature type="region of interest" description="Disordered" evidence="1">
    <location>
        <begin position="529"/>
        <end position="554"/>
    </location>
</feature>
<dbReference type="InterPro" id="IPR054722">
    <property type="entry name" value="PolX-like_BBD"/>
</dbReference>
<reference evidence="3" key="2">
    <citation type="submission" date="2022-01" db="EMBL/GenBank/DDBJ databases">
        <authorList>
            <person name="Yamashiro T."/>
            <person name="Shiraishi A."/>
            <person name="Satake H."/>
            <person name="Nakayama K."/>
        </authorList>
    </citation>
    <scope>NUCLEOTIDE SEQUENCE</scope>
</reference>
<dbReference type="Pfam" id="PF22936">
    <property type="entry name" value="Pol_BBD"/>
    <property type="match status" value="1"/>
</dbReference>